<gene>
    <name evidence="1" type="ORF">ACFOET_11090</name>
</gene>
<dbReference type="Proteomes" id="UP001595526">
    <property type="component" value="Unassembled WGS sequence"/>
</dbReference>
<comment type="caution">
    <text evidence="1">The sequence shown here is derived from an EMBL/GenBank/DDBJ whole genome shotgun (WGS) entry which is preliminary data.</text>
</comment>
<evidence type="ECO:0000313" key="1">
    <source>
        <dbReference type="EMBL" id="MFC3198156.1"/>
    </source>
</evidence>
<evidence type="ECO:0008006" key="3">
    <source>
        <dbReference type="Google" id="ProtNLM"/>
    </source>
</evidence>
<proteinExistence type="predicted"/>
<accession>A0ABV7JPY0</accession>
<organism evidence="1 2">
    <name type="scientific">Parapedobacter deserti</name>
    <dbReference type="NCBI Taxonomy" id="1912957"/>
    <lineage>
        <taxon>Bacteria</taxon>
        <taxon>Pseudomonadati</taxon>
        <taxon>Bacteroidota</taxon>
        <taxon>Sphingobacteriia</taxon>
        <taxon>Sphingobacteriales</taxon>
        <taxon>Sphingobacteriaceae</taxon>
        <taxon>Parapedobacter</taxon>
    </lineage>
</organism>
<reference evidence="2" key="1">
    <citation type="journal article" date="2019" name="Int. J. Syst. Evol. Microbiol.">
        <title>The Global Catalogue of Microorganisms (GCM) 10K type strain sequencing project: providing services to taxonomists for standard genome sequencing and annotation.</title>
        <authorList>
            <consortium name="The Broad Institute Genomics Platform"/>
            <consortium name="The Broad Institute Genome Sequencing Center for Infectious Disease"/>
            <person name="Wu L."/>
            <person name="Ma J."/>
        </authorList>
    </citation>
    <scope>NUCLEOTIDE SEQUENCE [LARGE SCALE GENOMIC DNA]</scope>
    <source>
        <strain evidence="2">KCTC 52416</strain>
    </source>
</reference>
<name>A0ABV7JPY0_9SPHI</name>
<protein>
    <recommendedName>
        <fullName evidence="3">Jacalin-type lectin domain-containing protein</fullName>
    </recommendedName>
</protein>
<sequence length="116" mass="12493">MMEYLRVEFAGIELTANNETNSITLGGVGRGTKFEHIMVSFGGDDGIEWFGGSVDGKYMVVQVPGMIALTLTTAFPVVCNSGWPFTTPAMRTSLSQMASNGIRTDRIILTALKPLS</sequence>
<dbReference type="PANTHER" id="PTHR41339">
    <property type="entry name" value="LIPL48"/>
    <property type="match status" value="1"/>
</dbReference>
<dbReference type="PANTHER" id="PTHR41339:SF1">
    <property type="entry name" value="SECRETED PROTEIN"/>
    <property type="match status" value="1"/>
</dbReference>
<evidence type="ECO:0000313" key="2">
    <source>
        <dbReference type="Proteomes" id="UP001595526"/>
    </source>
</evidence>
<dbReference type="EMBL" id="JBHRTA010000032">
    <property type="protein sequence ID" value="MFC3198156.1"/>
    <property type="molecule type" value="Genomic_DNA"/>
</dbReference>
<keyword evidence="2" id="KW-1185">Reference proteome</keyword>